<reference evidence="1 2" key="1">
    <citation type="submission" date="2018-06" db="EMBL/GenBank/DDBJ databases">
        <authorList>
            <consortium name="Pathogen Informatics"/>
            <person name="Doyle S."/>
        </authorList>
    </citation>
    <scope>NUCLEOTIDE SEQUENCE [LARGE SCALE GENOMIC DNA]</scope>
    <source>
        <strain evidence="1 2">NCTC13102</strain>
    </source>
</reference>
<name>A0A2X3BCU7_9HELI</name>
<sequence>MKTKRGIPYRHLRNLFKSLPNISQKQLDLIRQSADSKTYQILKRFSGLIDSSIISNLEHDVQTFMSMAQEIDLQENNLQEN</sequence>
<protein>
    <submittedName>
        <fullName evidence="1">Uncharacterized protein</fullName>
    </submittedName>
</protein>
<dbReference type="RefSeq" id="WP_023948831.1">
    <property type="nucleotide sequence ID" value="NZ_JAERIV010000010.1"/>
</dbReference>
<accession>A0A2X3BCU7</accession>
<organism evidence="1 2">
    <name type="scientific">Helicobacter fennelliae</name>
    <dbReference type="NCBI Taxonomy" id="215"/>
    <lineage>
        <taxon>Bacteria</taxon>
        <taxon>Pseudomonadati</taxon>
        <taxon>Campylobacterota</taxon>
        <taxon>Epsilonproteobacteria</taxon>
        <taxon>Campylobacterales</taxon>
        <taxon>Helicobacteraceae</taxon>
        <taxon>Helicobacter</taxon>
    </lineage>
</organism>
<dbReference type="EMBL" id="UAWL01000006">
    <property type="protein sequence ID" value="SQB98443.1"/>
    <property type="molecule type" value="Genomic_DNA"/>
</dbReference>
<gene>
    <name evidence="1" type="ORF">NCTC13102_00901</name>
</gene>
<dbReference type="Proteomes" id="UP000250166">
    <property type="component" value="Unassembled WGS sequence"/>
</dbReference>
<dbReference type="AlphaFoldDB" id="A0A2X3BCU7"/>
<evidence type="ECO:0000313" key="2">
    <source>
        <dbReference type="Proteomes" id="UP000250166"/>
    </source>
</evidence>
<proteinExistence type="predicted"/>
<evidence type="ECO:0000313" key="1">
    <source>
        <dbReference type="EMBL" id="SQB98443.1"/>
    </source>
</evidence>